<comment type="caution">
    <text evidence="3">The sequence shown here is derived from an EMBL/GenBank/DDBJ whole genome shotgun (WGS) entry which is preliminary data.</text>
</comment>
<feature type="compositionally biased region" description="Pro residues" evidence="1">
    <location>
        <begin position="1"/>
        <end position="25"/>
    </location>
</feature>
<feature type="transmembrane region" description="Helical" evidence="2">
    <location>
        <begin position="113"/>
        <end position="137"/>
    </location>
</feature>
<dbReference type="RefSeq" id="WP_345731834.1">
    <property type="nucleotide sequence ID" value="NZ_BAAAYN010000044.1"/>
</dbReference>
<name>A0ABP6T635_9ACTN</name>
<dbReference type="EMBL" id="BAAAYN010000044">
    <property type="protein sequence ID" value="GAA3394165.1"/>
    <property type="molecule type" value="Genomic_DNA"/>
</dbReference>
<reference evidence="4" key="1">
    <citation type="journal article" date="2019" name="Int. J. Syst. Evol. Microbiol.">
        <title>The Global Catalogue of Microorganisms (GCM) 10K type strain sequencing project: providing services to taxonomists for standard genome sequencing and annotation.</title>
        <authorList>
            <consortium name="The Broad Institute Genomics Platform"/>
            <consortium name="The Broad Institute Genome Sequencing Center for Infectious Disease"/>
            <person name="Wu L."/>
            <person name="Ma J."/>
        </authorList>
    </citation>
    <scope>NUCLEOTIDE SEQUENCE [LARGE SCALE GENOMIC DNA]</scope>
    <source>
        <strain evidence="4">JCM 9458</strain>
    </source>
</reference>
<evidence type="ECO:0000313" key="3">
    <source>
        <dbReference type="EMBL" id="GAA3394165.1"/>
    </source>
</evidence>
<feature type="transmembrane region" description="Helical" evidence="2">
    <location>
        <begin position="28"/>
        <end position="51"/>
    </location>
</feature>
<sequence>MTNTPPPPYAAPPPVPGQEPRPPRPTTVTAAAGILVGLAVLSLISVIVSMLTRDTVQRATDEYLEANNTTSGGSSTLQEVIGIVFGLLFAAAFVALALGVLRGSNVARIITWVVSGLALCCVGVGTAASLLVIAKYLPGGYLAYSYTLTAVELIGFIAVIVLLALPASNAYFRKPQAGF</sequence>
<dbReference type="Proteomes" id="UP001501676">
    <property type="component" value="Unassembled WGS sequence"/>
</dbReference>
<feature type="transmembrane region" description="Helical" evidence="2">
    <location>
        <begin position="143"/>
        <end position="165"/>
    </location>
</feature>
<keyword evidence="2" id="KW-1133">Transmembrane helix</keyword>
<proteinExistence type="predicted"/>
<organism evidence="3 4">
    <name type="scientific">Cryptosporangium minutisporangium</name>
    <dbReference type="NCBI Taxonomy" id="113569"/>
    <lineage>
        <taxon>Bacteria</taxon>
        <taxon>Bacillati</taxon>
        <taxon>Actinomycetota</taxon>
        <taxon>Actinomycetes</taxon>
        <taxon>Cryptosporangiales</taxon>
        <taxon>Cryptosporangiaceae</taxon>
        <taxon>Cryptosporangium</taxon>
    </lineage>
</organism>
<keyword evidence="2" id="KW-0812">Transmembrane</keyword>
<feature type="transmembrane region" description="Helical" evidence="2">
    <location>
        <begin position="80"/>
        <end position="101"/>
    </location>
</feature>
<keyword evidence="2" id="KW-0472">Membrane</keyword>
<evidence type="ECO:0000313" key="4">
    <source>
        <dbReference type="Proteomes" id="UP001501676"/>
    </source>
</evidence>
<protein>
    <submittedName>
        <fullName evidence="3">Uncharacterized protein</fullName>
    </submittedName>
</protein>
<feature type="region of interest" description="Disordered" evidence="1">
    <location>
        <begin position="1"/>
        <end position="26"/>
    </location>
</feature>
<gene>
    <name evidence="3" type="ORF">GCM10020369_62500</name>
</gene>
<accession>A0ABP6T635</accession>
<evidence type="ECO:0000256" key="2">
    <source>
        <dbReference type="SAM" id="Phobius"/>
    </source>
</evidence>
<keyword evidence="4" id="KW-1185">Reference proteome</keyword>
<evidence type="ECO:0000256" key="1">
    <source>
        <dbReference type="SAM" id="MobiDB-lite"/>
    </source>
</evidence>